<comment type="caution">
    <text evidence="3">The sequence shown here is derived from an EMBL/GenBank/DDBJ whole genome shotgun (WGS) entry which is preliminary data.</text>
</comment>
<evidence type="ECO:0000313" key="3">
    <source>
        <dbReference type="EMBL" id="PAU92644.1"/>
    </source>
</evidence>
<dbReference type="RefSeq" id="WP_095607778.1">
    <property type="nucleotide sequence ID" value="NZ_NSKE01000017.1"/>
</dbReference>
<name>A0A2A2G6L0_9BACT</name>
<sequence>MDLDWNWFYSALAQSAAAIVGVFGAFLISYLMRLQQEFSNLTKQLRNSLNNRDKLHQEINQLNFEWFNENYETTYLNKIANLVYDEELEKSPEELYEPNEFSPFQSKTKSIEKIKRRINTAEQQLQIYLNKKEKQQDSTFGKLVPVQHPSSKLTSTLDKNKDYYQMMNDFKEKAFNKFTSLKFTLREINQLIDDAEKFEGMRKILIVSAVLSLLIFFSCVIYPLSFLPVFGNETITFEELTLSAFWNTLMSLKGLFLSILSIIITFGIGLVIRNVKNFSIHNSFETNLQESASMEKQPIWYQNYHQ</sequence>
<feature type="coiled-coil region" evidence="1">
    <location>
        <begin position="104"/>
        <end position="138"/>
    </location>
</feature>
<evidence type="ECO:0000256" key="2">
    <source>
        <dbReference type="SAM" id="Phobius"/>
    </source>
</evidence>
<dbReference type="OrthoDB" id="1441914at2"/>
<dbReference type="Proteomes" id="UP000218831">
    <property type="component" value="Unassembled WGS sequence"/>
</dbReference>
<reference evidence="3 4" key="1">
    <citation type="submission" date="2017-08" db="EMBL/GenBank/DDBJ databases">
        <title>Aliifodinibius alkalisoli sp. nov., isolated from saline alkaline soil.</title>
        <authorList>
            <person name="Liu D."/>
            <person name="Zhang G."/>
        </authorList>
    </citation>
    <scope>NUCLEOTIDE SEQUENCE [LARGE SCALE GENOMIC DNA]</scope>
    <source>
        <strain evidence="3 4">WN023</strain>
    </source>
</reference>
<protein>
    <submittedName>
        <fullName evidence="3">Uncharacterized protein</fullName>
    </submittedName>
</protein>
<feature type="transmembrane region" description="Helical" evidence="2">
    <location>
        <begin position="244"/>
        <end position="272"/>
    </location>
</feature>
<feature type="transmembrane region" description="Helical" evidence="2">
    <location>
        <begin position="204"/>
        <end position="224"/>
    </location>
</feature>
<keyword evidence="1" id="KW-0175">Coiled coil</keyword>
<keyword evidence="2" id="KW-0812">Transmembrane</keyword>
<dbReference type="AlphaFoldDB" id="A0A2A2G6L0"/>
<feature type="coiled-coil region" evidence="1">
    <location>
        <begin position="31"/>
        <end position="65"/>
    </location>
</feature>
<proteinExistence type="predicted"/>
<keyword evidence="2" id="KW-0472">Membrane</keyword>
<keyword evidence="4" id="KW-1185">Reference proteome</keyword>
<dbReference type="EMBL" id="NSKE01000017">
    <property type="protein sequence ID" value="PAU92644.1"/>
    <property type="molecule type" value="Genomic_DNA"/>
</dbReference>
<evidence type="ECO:0000256" key="1">
    <source>
        <dbReference type="SAM" id="Coils"/>
    </source>
</evidence>
<organism evidence="3 4">
    <name type="scientific">Fodinibius salipaludis</name>
    <dbReference type="NCBI Taxonomy" id="2032627"/>
    <lineage>
        <taxon>Bacteria</taxon>
        <taxon>Pseudomonadati</taxon>
        <taxon>Balneolota</taxon>
        <taxon>Balneolia</taxon>
        <taxon>Balneolales</taxon>
        <taxon>Balneolaceae</taxon>
        <taxon>Fodinibius</taxon>
    </lineage>
</organism>
<accession>A0A2A2G6L0</accession>
<feature type="transmembrane region" description="Helical" evidence="2">
    <location>
        <begin position="6"/>
        <end position="31"/>
    </location>
</feature>
<keyword evidence="2" id="KW-1133">Transmembrane helix</keyword>
<gene>
    <name evidence="3" type="ORF">CK503_15660</name>
</gene>
<evidence type="ECO:0000313" key="4">
    <source>
        <dbReference type="Proteomes" id="UP000218831"/>
    </source>
</evidence>